<dbReference type="PANTHER" id="PTHR30353">
    <property type="entry name" value="INNER MEMBRANE PROTEIN DEDA-RELATED"/>
    <property type="match status" value="1"/>
</dbReference>
<feature type="transmembrane region" description="Helical" evidence="1">
    <location>
        <begin position="56"/>
        <end position="77"/>
    </location>
</feature>
<dbReference type="InterPro" id="IPR032818">
    <property type="entry name" value="DedA-like"/>
</dbReference>
<comment type="caution">
    <text evidence="2">The sequence shown here is derived from an EMBL/GenBank/DDBJ whole genome shotgun (WGS) entry which is preliminary data.</text>
</comment>
<name>A0A327YVQ3_9ACTN</name>
<feature type="transmembrane region" description="Helical" evidence="1">
    <location>
        <begin position="417"/>
        <end position="435"/>
    </location>
</feature>
<proteinExistence type="predicted"/>
<evidence type="ECO:0000313" key="2">
    <source>
        <dbReference type="EMBL" id="RAK24698.1"/>
    </source>
</evidence>
<keyword evidence="3" id="KW-1185">Reference proteome</keyword>
<evidence type="ECO:0000256" key="1">
    <source>
        <dbReference type="SAM" id="Phobius"/>
    </source>
</evidence>
<dbReference type="EMBL" id="QLMJ01000037">
    <property type="protein sequence ID" value="RAK24698.1"/>
    <property type="molecule type" value="Genomic_DNA"/>
</dbReference>
<keyword evidence="1" id="KW-1133">Transmembrane helix</keyword>
<feature type="transmembrane region" description="Helical" evidence="1">
    <location>
        <begin position="167"/>
        <end position="186"/>
    </location>
</feature>
<accession>A0A327YVQ3</accession>
<keyword evidence="1" id="KW-0812">Transmembrane</keyword>
<gene>
    <name evidence="2" type="ORF">B0I29_1373</name>
</gene>
<feature type="transmembrane region" description="Helical" evidence="1">
    <location>
        <begin position="308"/>
        <end position="332"/>
    </location>
</feature>
<feature type="transmembrane region" description="Helical" evidence="1">
    <location>
        <begin position="136"/>
        <end position="155"/>
    </location>
</feature>
<dbReference type="Proteomes" id="UP000249341">
    <property type="component" value="Unassembled WGS sequence"/>
</dbReference>
<feature type="transmembrane region" description="Helical" evidence="1">
    <location>
        <begin position="7"/>
        <end position="24"/>
    </location>
</feature>
<feature type="transmembrane region" description="Helical" evidence="1">
    <location>
        <begin position="217"/>
        <end position="242"/>
    </location>
</feature>
<reference evidence="2 3" key="1">
    <citation type="submission" date="2018-06" db="EMBL/GenBank/DDBJ databases">
        <title>Genomic Encyclopedia of Type Strains, Phase III (KMG-III): the genomes of soil and plant-associated and newly described type strains.</title>
        <authorList>
            <person name="Whitman W."/>
        </authorList>
    </citation>
    <scope>NUCLEOTIDE SEQUENCE [LARGE SCALE GENOMIC DNA]</scope>
    <source>
        <strain evidence="2 3">CGMCC 4.7090</strain>
    </source>
</reference>
<keyword evidence="1" id="KW-0472">Membrane</keyword>
<feature type="transmembrane region" description="Helical" evidence="1">
    <location>
        <begin position="276"/>
        <end position="296"/>
    </location>
</feature>
<evidence type="ECO:0000313" key="3">
    <source>
        <dbReference type="Proteomes" id="UP000249341"/>
    </source>
</evidence>
<organism evidence="2 3">
    <name type="scientific">Actinoplanes lutulentus</name>
    <dbReference type="NCBI Taxonomy" id="1287878"/>
    <lineage>
        <taxon>Bacteria</taxon>
        <taxon>Bacillati</taxon>
        <taxon>Actinomycetota</taxon>
        <taxon>Actinomycetes</taxon>
        <taxon>Micromonosporales</taxon>
        <taxon>Micromonosporaceae</taxon>
        <taxon>Actinoplanes</taxon>
    </lineage>
</organism>
<dbReference type="AlphaFoldDB" id="A0A327YVQ3"/>
<protein>
    <submittedName>
        <fullName evidence="2">Membrane protein DedA with SNARE-associated domain</fullName>
    </submittedName>
</protein>
<sequence>MHMIQDLLGGLPPIAVYLVVFALVTCETAVLAGLVLPSATALIAMGLLANAGVVPLLPALAVAVTAAILGGNIAFRFGSFLGLGRHAERTERLFAKHGGRAVFFGQWVVGARTLMPRLAARNGVPRNRFLAWHTPAASLWALWMVGASYAAGASYDVLAARAGRATGALAALTVLILGLILAGRWIGQNPDPVRAIGLALRNFRPFRDFPGFRPHPLAMASLSLGFLVSTAALLVVIVPAMVRFSGLAAVDEAVAGWARGQWTSDGYLFALETATAVVPEVLIAVAVVVSLARSFLRARGVRAWLMEALGPVLPAVIFAVVLTQAFPAGWQAAETLVFPTVDEFDGWVPVDAAAMALATMSAGQTAQVAAASGLLAWLVARGLPWKWQAAVWTSAGTLAVLCAGSWVYLGWSRISETVAAVMLGAAWAALNAAMWSGRTSRVSDAAGPVDTGLRPGTGWRFDGAEDAQLSHRIH</sequence>
<dbReference type="PANTHER" id="PTHR30353:SF15">
    <property type="entry name" value="INNER MEMBRANE PROTEIN YABI"/>
    <property type="match status" value="1"/>
</dbReference>
<feature type="transmembrane region" description="Helical" evidence="1">
    <location>
        <begin position="390"/>
        <end position="411"/>
    </location>
</feature>